<keyword evidence="2" id="KW-1185">Reference proteome</keyword>
<dbReference type="AlphaFoldDB" id="A0A9X3HVL0"/>
<proteinExistence type="predicted"/>
<evidence type="ECO:0000313" key="2">
    <source>
        <dbReference type="Proteomes" id="UP001155587"/>
    </source>
</evidence>
<gene>
    <name evidence="1" type="ORF">MD535_04950</name>
</gene>
<dbReference type="RefSeq" id="WP_265673822.1">
    <property type="nucleotide sequence ID" value="NZ_JAKRRY010000004.1"/>
</dbReference>
<dbReference type="Proteomes" id="UP001155587">
    <property type="component" value="Unassembled WGS sequence"/>
</dbReference>
<dbReference type="InterPro" id="IPR010412">
    <property type="entry name" value="DUF1007"/>
</dbReference>
<dbReference type="EMBL" id="JAKRRY010000004">
    <property type="protein sequence ID" value="MCW8345379.1"/>
    <property type="molecule type" value="Genomic_DNA"/>
</dbReference>
<organism evidence="1 2">
    <name type="scientific">Vibrio qingdaonensis</name>
    <dbReference type="NCBI Taxonomy" id="2829491"/>
    <lineage>
        <taxon>Bacteria</taxon>
        <taxon>Pseudomonadati</taxon>
        <taxon>Pseudomonadota</taxon>
        <taxon>Gammaproteobacteria</taxon>
        <taxon>Vibrionales</taxon>
        <taxon>Vibrionaceae</taxon>
        <taxon>Vibrio</taxon>
    </lineage>
</organism>
<dbReference type="Pfam" id="PF06226">
    <property type="entry name" value="DUF1007"/>
    <property type="match status" value="1"/>
</dbReference>
<evidence type="ECO:0000313" key="1">
    <source>
        <dbReference type="EMBL" id="MCW8345379.1"/>
    </source>
</evidence>
<sequence>MIGHRKHRAIKLVRLFLLVMVLSPFCYGHPHSWISHTLTIHGEGTRVDSLEMEWVFDPFTSAYALDGDFSIFESEERASQEARRLMSNLLNTHYFTYLYLNGEPLKFRIPTSYSLKKRGKRMVLVFLLPLSKSVELSTQSLAIQTYDNTYFIDIAWKSSRAIKLDSSVASQCHVGLAQPSPSQDIQNYAMSLARDSEEDADLGQHFSQTVSIYCGK</sequence>
<protein>
    <submittedName>
        <fullName evidence="1">DUF1007 family protein</fullName>
    </submittedName>
</protein>
<accession>A0A9X3HVL0</accession>
<reference evidence="1" key="1">
    <citation type="submission" date="2022-02" db="EMBL/GenBank/DDBJ databases">
        <title>Vibrio sp. nov, a new bacterium isolated from seawater.</title>
        <authorList>
            <person name="Yuan Y."/>
        </authorList>
    </citation>
    <scope>NUCLEOTIDE SEQUENCE</scope>
    <source>
        <strain evidence="1">ZSDZ65</strain>
    </source>
</reference>
<name>A0A9X3HVL0_9VIBR</name>
<comment type="caution">
    <text evidence="1">The sequence shown here is derived from an EMBL/GenBank/DDBJ whole genome shotgun (WGS) entry which is preliminary data.</text>
</comment>